<dbReference type="EC" id="3.1.-.-" evidence="8"/>
<accession>A0A516PYB1</accession>
<keyword evidence="3 8" id="KW-0540">Nuclease</keyword>
<keyword evidence="4 8" id="KW-0479">Metal-binding</keyword>
<feature type="domain" description="PIN" evidence="9">
    <location>
        <begin position="6"/>
        <end position="124"/>
    </location>
</feature>
<feature type="binding site" evidence="8">
    <location>
        <position position="9"/>
    </location>
    <ligand>
        <name>Mg(2+)</name>
        <dbReference type="ChEBI" id="CHEBI:18420"/>
    </ligand>
</feature>
<dbReference type="CDD" id="cd18755">
    <property type="entry name" value="PIN_MtVapC3_VapC21-like"/>
    <property type="match status" value="1"/>
</dbReference>
<comment type="similarity">
    <text evidence="7 8">Belongs to the PINc/VapC protein family.</text>
</comment>
<comment type="cofactor">
    <cofactor evidence="1 8">
        <name>Mg(2+)</name>
        <dbReference type="ChEBI" id="CHEBI:18420"/>
    </cofactor>
</comment>
<evidence type="ECO:0000256" key="7">
    <source>
        <dbReference type="ARBA" id="ARBA00038093"/>
    </source>
</evidence>
<evidence type="ECO:0000256" key="3">
    <source>
        <dbReference type="ARBA" id="ARBA00022722"/>
    </source>
</evidence>
<dbReference type="Proteomes" id="UP000319263">
    <property type="component" value="Chromosome"/>
</dbReference>
<dbReference type="GO" id="GO:0090729">
    <property type="term" value="F:toxin activity"/>
    <property type="evidence" value="ECO:0007669"/>
    <property type="project" value="UniProtKB-KW"/>
</dbReference>
<evidence type="ECO:0000256" key="5">
    <source>
        <dbReference type="ARBA" id="ARBA00022801"/>
    </source>
</evidence>
<evidence type="ECO:0000313" key="11">
    <source>
        <dbReference type="Proteomes" id="UP000319263"/>
    </source>
</evidence>
<evidence type="ECO:0000256" key="6">
    <source>
        <dbReference type="ARBA" id="ARBA00022842"/>
    </source>
</evidence>
<dbReference type="AlphaFoldDB" id="A0A516PYB1"/>
<evidence type="ECO:0000259" key="9">
    <source>
        <dbReference type="Pfam" id="PF01850"/>
    </source>
</evidence>
<evidence type="ECO:0000256" key="2">
    <source>
        <dbReference type="ARBA" id="ARBA00022649"/>
    </source>
</evidence>
<dbReference type="InterPro" id="IPR002716">
    <property type="entry name" value="PIN_dom"/>
</dbReference>
<dbReference type="Pfam" id="PF01850">
    <property type="entry name" value="PIN"/>
    <property type="match status" value="1"/>
</dbReference>
<evidence type="ECO:0000256" key="4">
    <source>
        <dbReference type="ARBA" id="ARBA00022723"/>
    </source>
</evidence>
<dbReference type="InterPro" id="IPR029060">
    <property type="entry name" value="PIN-like_dom_sf"/>
</dbReference>
<keyword evidence="2 8" id="KW-1277">Toxin-antitoxin system</keyword>
<dbReference type="HAMAP" id="MF_00265">
    <property type="entry name" value="VapC_Nob1"/>
    <property type="match status" value="1"/>
</dbReference>
<dbReference type="Gene3D" id="3.40.50.1010">
    <property type="entry name" value="5'-nuclease"/>
    <property type="match status" value="1"/>
</dbReference>
<dbReference type="InterPro" id="IPR022907">
    <property type="entry name" value="VapC_family"/>
</dbReference>
<gene>
    <name evidence="8" type="primary">vapC</name>
    <name evidence="10" type="ORF">FOE78_09805</name>
</gene>
<dbReference type="RefSeq" id="WP_143986123.1">
    <property type="nucleotide sequence ID" value="NZ_CP041692.1"/>
</dbReference>
<dbReference type="SUPFAM" id="SSF88723">
    <property type="entry name" value="PIN domain-like"/>
    <property type="match status" value="1"/>
</dbReference>
<keyword evidence="6 8" id="KW-0460">Magnesium</keyword>
<sequence length="135" mass="15605">MSDTRYLIDTSALARFLRQQPATRGWERAARSGLIAICPIVELETLYSARSIEDRRRTMQRFREIFVSQFMPERAFERADSLQQELTQRGEHRSAGPVDLLVAATAELARLTLLHHDHDFDCIARVTGQPTEWFD</sequence>
<dbReference type="EMBL" id="CP041692">
    <property type="protein sequence ID" value="QDP96157.1"/>
    <property type="molecule type" value="Genomic_DNA"/>
</dbReference>
<evidence type="ECO:0000256" key="8">
    <source>
        <dbReference type="HAMAP-Rule" id="MF_00265"/>
    </source>
</evidence>
<feature type="binding site" evidence="8">
    <location>
        <position position="99"/>
    </location>
    <ligand>
        <name>Mg(2+)</name>
        <dbReference type="ChEBI" id="CHEBI:18420"/>
    </ligand>
</feature>
<dbReference type="PANTHER" id="PTHR33653">
    <property type="entry name" value="RIBONUCLEASE VAPC2"/>
    <property type="match status" value="1"/>
</dbReference>
<proteinExistence type="inferred from homology"/>
<organism evidence="10 11">
    <name type="scientific">Microlunatus elymi</name>
    <dbReference type="NCBI Taxonomy" id="2596828"/>
    <lineage>
        <taxon>Bacteria</taxon>
        <taxon>Bacillati</taxon>
        <taxon>Actinomycetota</taxon>
        <taxon>Actinomycetes</taxon>
        <taxon>Propionibacteriales</taxon>
        <taxon>Propionibacteriaceae</taxon>
        <taxon>Microlunatus</taxon>
    </lineage>
</organism>
<dbReference type="KEGG" id="mik:FOE78_09805"/>
<evidence type="ECO:0000256" key="1">
    <source>
        <dbReference type="ARBA" id="ARBA00001946"/>
    </source>
</evidence>
<dbReference type="OrthoDB" id="5185254at2"/>
<keyword evidence="8" id="KW-0800">Toxin</keyword>
<reference evidence="10 11" key="1">
    <citation type="submission" date="2019-07" db="EMBL/GenBank/DDBJ databases">
        <title>Microlunatus dokdonensis sp. nov. isolated from the rhizospheric soil of the wild plant Elymus tsukushiensis.</title>
        <authorList>
            <person name="Ghim S.-Y."/>
            <person name="Hwang Y.-J."/>
            <person name="Son J.-S."/>
            <person name="Shin J.-H."/>
        </authorList>
    </citation>
    <scope>NUCLEOTIDE SEQUENCE [LARGE SCALE GENOMIC DNA]</scope>
    <source>
        <strain evidence="10 11">KUDC0627</strain>
    </source>
</reference>
<dbReference type="PANTHER" id="PTHR33653:SF1">
    <property type="entry name" value="RIBONUCLEASE VAPC2"/>
    <property type="match status" value="1"/>
</dbReference>
<protein>
    <recommendedName>
        <fullName evidence="8">Ribonuclease VapC</fullName>
        <shortName evidence="8">RNase VapC</shortName>
        <ecNumber evidence="8">3.1.-.-</ecNumber>
    </recommendedName>
    <alternativeName>
        <fullName evidence="8">Toxin VapC</fullName>
    </alternativeName>
</protein>
<dbReference type="InterPro" id="IPR050556">
    <property type="entry name" value="Type_II_TA_system_RNase"/>
</dbReference>
<keyword evidence="11" id="KW-1185">Reference proteome</keyword>
<evidence type="ECO:0000313" key="10">
    <source>
        <dbReference type="EMBL" id="QDP96157.1"/>
    </source>
</evidence>
<dbReference type="GO" id="GO:0004540">
    <property type="term" value="F:RNA nuclease activity"/>
    <property type="evidence" value="ECO:0007669"/>
    <property type="project" value="InterPro"/>
</dbReference>
<dbReference type="GO" id="GO:0000287">
    <property type="term" value="F:magnesium ion binding"/>
    <property type="evidence" value="ECO:0007669"/>
    <property type="project" value="UniProtKB-UniRule"/>
</dbReference>
<dbReference type="GO" id="GO:0016787">
    <property type="term" value="F:hydrolase activity"/>
    <property type="evidence" value="ECO:0007669"/>
    <property type="project" value="UniProtKB-KW"/>
</dbReference>
<keyword evidence="5 8" id="KW-0378">Hydrolase</keyword>
<name>A0A516PYB1_9ACTN</name>
<comment type="function">
    <text evidence="8">Toxic component of a toxin-antitoxin (TA) system. An RNase.</text>
</comment>